<dbReference type="EMBL" id="ABVL01000026">
    <property type="protein sequence ID" value="EDY16900.1"/>
    <property type="molecule type" value="Genomic_DNA"/>
</dbReference>
<feature type="compositionally biased region" description="Pro residues" evidence="1">
    <location>
        <begin position="152"/>
        <end position="171"/>
    </location>
</feature>
<feature type="transmembrane region" description="Helical" evidence="2">
    <location>
        <begin position="49"/>
        <end position="67"/>
    </location>
</feature>
<keyword evidence="2" id="KW-0472">Membrane</keyword>
<gene>
    <name evidence="3" type="ORF">CfE428DRAFT_5529</name>
</gene>
<dbReference type="RefSeq" id="WP_006982850.1">
    <property type="nucleotide sequence ID" value="NZ_ABVL01000026.1"/>
</dbReference>
<keyword evidence="2" id="KW-1133">Transmembrane helix</keyword>
<dbReference type="AlphaFoldDB" id="B4D9D9"/>
<dbReference type="InParanoid" id="B4D9D9"/>
<evidence type="ECO:0000256" key="1">
    <source>
        <dbReference type="SAM" id="MobiDB-lite"/>
    </source>
</evidence>
<sequence length="171" mass="17816">MPHRIQAMHEGLAMLLGATSALVASIISFLAEVPVEAFSGPAILDNERLRVVCLIGAIGGAILNLGIYPSHLPGIRPLVWKFTASVMCGVVFTPMVVHWTGVTANFDTLAFTSFIMAISGVGIVVKLIPAIQRFIFSKLGISTADPEIGPQGVPPPAATPVNPPGGPAKPD</sequence>
<feature type="transmembrane region" description="Helical" evidence="2">
    <location>
        <begin position="79"/>
        <end position="97"/>
    </location>
</feature>
<comment type="caution">
    <text evidence="3">The sequence shown here is derived from an EMBL/GenBank/DDBJ whole genome shotgun (WGS) entry which is preliminary data.</text>
</comment>
<accession>B4D9D9</accession>
<keyword evidence="4" id="KW-1185">Reference proteome</keyword>
<evidence type="ECO:0000313" key="4">
    <source>
        <dbReference type="Proteomes" id="UP000005824"/>
    </source>
</evidence>
<dbReference type="Proteomes" id="UP000005824">
    <property type="component" value="Unassembled WGS sequence"/>
</dbReference>
<feature type="transmembrane region" description="Helical" evidence="2">
    <location>
        <begin position="109"/>
        <end position="128"/>
    </location>
</feature>
<feature type="region of interest" description="Disordered" evidence="1">
    <location>
        <begin position="147"/>
        <end position="171"/>
    </location>
</feature>
<proteinExistence type="predicted"/>
<evidence type="ECO:0000313" key="3">
    <source>
        <dbReference type="EMBL" id="EDY16900.1"/>
    </source>
</evidence>
<organism evidence="3 4">
    <name type="scientific">Chthoniobacter flavus Ellin428</name>
    <dbReference type="NCBI Taxonomy" id="497964"/>
    <lineage>
        <taxon>Bacteria</taxon>
        <taxon>Pseudomonadati</taxon>
        <taxon>Verrucomicrobiota</taxon>
        <taxon>Spartobacteria</taxon>
        <taxon>Chthoniobacterales</taxon>
        <taxon>Chthoniobacteraceae</taxon>
        <taxon>Chthoniobacter</taxon>
    </lineage>
</organism>
<reference evidence="3 4" key="1">
    <citation type="journal article" date="2011" name="J. Bacteriol.">
        <title>Genome sequence of Chthoniobacter flavus Ellin428, an aerobic heterotrophic soil bacterium.</title>
        <authorList>
            <person name="Kant R."/>
            <person name="van Passel M.W."/>
            <person name="Palva A."/>
            <person name="Lucas S."/>
            <person name="Lapidus A."/>
            <person name="Glavina Del Rio T."/>
            <person name="Dalin E."/>
            <person name="Tice H."/>
            <person name="Bruce D."/>
            <person name="Goodwin L."/>
            <person name="Pitluck S."/>
            <person name="Larimer F.W."/>
            <person name="Land M.L."/>
            <person name="Hauser L."/>
            <person name="Sangwan P."/>
            <person name="de Vos W.M."/>
            <person name="Janssen P.H."/>
            <person name="Smidt H."/>
        </authorList>
    </citation>
    <scope>NUCLEOTIDE SEQUENCE [LARGE SCALE GENOMIC DNA]</scope>
    <source>
        <strain evidence="3 4">Ellin428</strain>
    </source>
</reference>
<keyword evidence="2" id="KW-0812">Transmembrane</keyword>
<feature type="transmembrane region" description="Helical" evidence="2">
    <location>
        <begin position="12"/>
        <end position="29"/>
    </location>
</feature>
<dbReference type="STRING" id="497964.CfE428DRAFT_5529"/>
<protein>
    <submittedName>
        <fullName evidence="3">Uncharacterized protein</fullName>
    </submittedName>
</protein>
<evidence type="ECO:0000256" key="2">
    <source>
        <dbReference type="SAM" id="Phobius"/>
    </source>
</evidence>
<name>B4D9D9_9BACT</name>